<feature type="region of interest" description="Disordered" evidence="1">
    <location>
        <begin position="40"/>
        <end position="65"/>
    </location>
</feature>
<feature type="non-terminal residue" evidence="2">
    <location>
        <position position="1"/>
    </location>
</feature>
<accession>A0A426ZIS0</accession>
<reference evidence="2 3" key="1">
    <citation type="journal article" date="2014" name="Agronomy (Basel)">
        <title>A Draft Genome Sequence for Ensete ventricosum, the Drought-Tolerant Tree Against Hunger.</title>
        <authorList>
            <person name="Harrison J."/>
            <person name="Moore K.A."/>
            <person name="Paszkiewicz K."/>
            <person name="Jones T."/>
            <person name="Grant M."/>
            <person name="Ambacheew D."/>
            <person name="Muzemil S."/>
            <person name="Studholme D.J."/>
        </authorList>
    </citation>
    <scope>NUCLEOTIDE SEQUENCE [LARGE SCALE GENOMIC DNA]</scope>
</reference>
<organism evidence="2 3">
    <name type="scientific">Ensete ventricosum</name>
    <name type="common">Abyssinian banana</name>
    <name type="synonym">Musa ensete</name>
    <dbReference type="NCBI Taxonomy" id="4639"/>
    <lineage>
        <taxon>Eukaryota</taxon>
        <taxon>Viridiplantae</taxon>
        <taxon>Streptophyta</taxon>
        <taxon>Embryophyta</taxon>
        <taxon>Tracheophyta</taxon>
        <taxon>Spermatophyta</taxon>
        <taxon>Magnoliopsida</taxon>
        <taxon>Liliopsida</taxon>
        <taxon>Zingiberales</taxon>
        <taxon>Musaceae</taxon>
        <taxon>Ensete</taxon>
    </lineage>
</organism>
<sequence>CKAARGSPAVRAVACKGGRWQERPPIGAELARCHPRATTTTAGAVAHADSVHSRRLCRGRDGGDA</sequence>
<dbReference type="EMBL" id="AMZH03006429">
    <property type="protein sequence ID" value="RRT63860.1"/>
    <property type="molecule type" value="Genomic_DNA"/>
</dbReference>
<evidence type="ECO:0000256" key="1">
    <source>
        <dbReference type="SAM" id="MobiDB-lite"/>
    </source>
</evidence>
<protein>
    <submittedName>
        <fullName evidence="2">Uncharacterized protein</fullName>
    </submittedName>
</protein>
<dbReference type="Proteomes" id="UP000287651">
    <property type="component" value="Unassembled WGS sequence"/>
</dbReference>
<comment type="caution">
    <text evidence="2">The sequence shown here is derived from an EMBL/GenBank/DDBJ whole genome shotgun (WGS) entry which is preliminary data.</text>
</comment>
<evidence type="ECO:0000313" key="3">
    <source>
        <dbReference type="Proteomes" id="UP000287651"/>
    </source>
</evidence>
<evidence type="ECO:0000313" key="2">
    <source>
        <dbReference type="EMBL" id="RRT63860.1"/>
    </source>
</evidence>
<dbReference type="AlphaFoldDB" id="A0A426ZIS0"/>
<name>A0A426ZIS0_ENSVE</name>
<gene>
    <name evidence="2" type="ORF">B296_00028534</name>
</gene>
<proteinExistence type="predicted"/>